<evidence type="ECO:0000256" key="1">
    <source>
        <dbReference type="ARBA" id="ARBA00004196"/>
    </source>
</evidence>
<keyword evidence="3" id="KW-1185">Reference proteome</keyword>
<protein>
    <recommendedName>
        <fullName evidence="4">Cell wall-binding protein</fullName>
    </recommendedName>
</protein>
<proteinExistence type="predicted"/>
<evidence type="ECO:0000313" key="2">
    <source>
        <dbReference type="EMBL" id="GBG11113.1"/>
    </source>
</evidence>
<dbReference type="Gene3D" id="2.60.40.4270">
    <property type="entry name" value="Listeria-Bacteroides repeat domain"/>
    <property type="match status" value="1"/>
</dbReference>
<name>A0A2R5F3Q4_9BACL</name>
<accession>A0A2R5F3Q4</accession>
<dbReference type="Pfam" id="PF09479">
    <property type="entry name" value="Flg_new"/>
    <property type="match status" value="1"/>
</dbReference>
<organism evidence="2 3">
    <name type="scientific">Paenibacillus agaridevorans</name>
    <dbReference type="NCBI Taxonomy" id="171404"/>
    <lineage>
        <taxon>Bacteria</taxon>
        <taxon>Bacillati</taxon>
        <taxon>Bacillota</taxon>
        <taxon>Bacilli</taxon>
        <taxon>Bacillales</taxon>
        <taxon>Paenibacillaceae</taxon>
        <taxon>Paenibacillus</taxon>
    </lineage>
</organism>
<sequence>MTLYAKWTINVYTVSFESNGGSAVEATTVEHGDTMEAPEVPTRTGYAFGGWYT</sequence>
<comment type="caution">
    <text evidence="2">The sequence shown here is derived from an EMBL/GenBank/DDBJ whole genome shotgun (WGS) entry which is preliminary data.</text>
</comment>
<reference evidence="2 3" key="1">
    <citation type="submission" date="2017-08" db="EMBL/GenBank/DDBJ databases">
        <title>Substantial Increase in Enzyme Production by Combined Drug-Resistance Mutations in Paenibacillus agaridevorans.</title>
        <authorList>
            <person name="Tanaka Y."/>
            <person name="Funane K."/>
            <person name="Hosaka T."/>
            <person name="Shiwa Y."/>
            <person name="Fujita N."/>
            <person name="Miyazaki T."/>
            <person name="Yoshikawa H."/>
            <person name="Murakami K."/>
            <person name="Kasahara K."/>
            <person name="Inaoka T."/>
            <person name="Hiraga Y."/>
            <person name="Ochi K."/>
        </authorList>
    </citation>
    <scope>NUCLEOTIDE SEQUENCE [LARGE SCALE GENOMIC DNA]</scope>
    <source>
        <strain evidence="2 3">T-3040</strain>
    </source>
</reference>
<dbReference type="Proteomes" id="UP000245202">
    <property type="component" value="Unassembled WGS sequence"/>
</dbReference>
<evidence type="ECO:0008006" key="4">
    <source>
        <dbReference type="Google" id="ProtNLM"/>
    </source>
</evidence>
<dbReference type="InterPro" id="IPR042229">
    <property type="entry name" value="Listeria/Bacterioides_rpt_sf"/>
</dbReference>
<dbReference type="GO" id="GO:0030313">
    <property type="term" value="C:cell envelope"/>
    <property type="evidence" value="ECO:0007669"/>
    <property type="project" value="UniProtKB-SubCell"/>
</dbReference>
<gene>
    <name evidence="2" type="ORF">PAT3040_05898</name>
</gene>
<evidence type="ECO:0000313" key="3">
    <source>
        <dbReference type="Proteomes" id="UP000245202"/>
    </source>
</evidence>
<dbReference type="InterPro" id="IPR013378">
    <property type="entry name" value="InlB-like_B-rpt"/>
</dbReference>
<dbReference type="EMBL" id="BDQX01000382">
    <property type="protein sequence ID" value="GBG11113.1"/>
    <property type="molecule type" value="Genomic_DNA"/>
</dbReference>
<dbReference type="AlphaFoldDB" id="A0A2R5F3Q4"/>
<feature type="non-terminal residue" evidence="2">
    <location>
        <position position="53"/>
    </location>
</feature>
<comment type="subcellular location">
    <subcellularLocation>
        <location evidence="1">Cell envelope</location>
    </subcellularLocation>
</comment>